<evidence type="ECO:0000256" key="2">
    <source>
        <dbReference type="ARBA" id="ARBA00022692"/>
    </source>
</evidence>
<feature type="transmembrane region" description="Helical" evidence="7">
    <location>
        <begin position="262"/>
        <end position="283"/>
    </location>
</feature>
<dbReference type="InterPro" id="IPR052337">
    <property type="entry name" value="SAT4-like"/>
</dbReference>
<dbReference type="Proteomes" id="UP000800040">
    <property type="component" value="Unassembled WGS sequence"/>
</dbReference>
<keyword evidence="4 7" id="KW-0472">Membrane</keyword>
<evidence type="ECO:0000256" key="1">
    <source>
        <dbReference type="ARBA" id="ARBA00004141"/>
    </source>
</evidence>
<reference evidence="9" key="1">
    <citation type="submission" date="2020-01" db="EMBL/GenBank/DDBJ databases">
        <authorList>
            <consortium name="DOE Joint Genome Institute"/>
            <person name="Haridas S."/>
            <person name="Albert R."/>
            <person name="Binder M."/>
            <person name="Bloem J."/>
            <person name="Labutti K."/>
            <person name="Salamov A."/>
            <person name="Andreopoulos B."/>
            <person name="Baker S.E."/>
            <person name="Barry K."/>
            <person name="Bills G."/>
            <person name="Bluhm B.H."/>
            <person name="Cannon C."/>
            <person name="Castanera R."/>
            <person name="Culley D.E."/>
            <person name="Daum C."/>
            <person name="Ezra D."/>
            <person name="Gonzalez J.B."/>
            <person name="Henrissat B."/>
            <person name="Kuo A."/>
            <person name="Liang C."/>
            <person name="Lipzen A."/>
            <person name="Lutzoni F."/>
            <person name="Magnuson J."/>
            <person name="Mondo S."/>
            <person name="Nolan M."/>
            <person name="Ohm R."/>
            <person name="Pangilinan J."/>
            <person name="Park H.-J."/>
            <person name="Ramirez L."/>
            <person name="Alfaro M."/>
            <person name="Sun H."/>
            <person name="Tritt A."/>
            <person name="Yoshinaga Y."/>
            <person name="Zwiers L.-H."/>
            <person name="Turgeon B.G."/>
            <person name="Goodwin S.B."/>
            <person name="Spatafora J.W."/>
            <person name="Crous P.W."/>
            <person name="Grigoriev I.V."/>
        </authorList>
    </citation>
    <scope>NUCLEOTIDE SEQUENCE</scope>
    <source>
        <strain evidence="9">P77</strain>
    </source>
</reference>
<protein>
    <recommendedName>
        <fullName evidence="8">Rhodopsin domain-containing protein</fullName>
    </recommendedName>
</protein>
<dbReference type="EMBL" id="ML975274">
    <property type="protein sequence ID" value="KAF1836365.1"/>
    <property type="molecule type" value="Genomic_DNA"/>
</dbReference>
<feature type="compositionally biased region" description="Polar residues" evidence="6">
    <location>
        <begin position="298"/>
        <end position="309"/>
    </location>
</feature>
<dbReference type="InterPro" id="IPR049326">
    <property type="entry name" value="Rhodopsin_dom_fungi"/>
</dbReference>
<evidence type="ECO:0000256" key="7">
    <source>
        <dbReference type="SAM" id="Phobius"/>
    </source>
</evidence>
<organism evidence="9 10">
    <name type="scientific">Decorospora gaudefroyi</name>
    <dbReference type="NCBI Taxonomy" id="184978"/>
    <lineage>
        <taxon>Eukaryota</taxon>
        <taxon>Fungi</taxon>
        <taxon>Dikarya</taxon>
        <taxon>Ascomycota</taxon>
        <taxon>Pezizomycotina</taxon>
        <taxon>Dothideomycetes</taxon>
        <taxon>Pleosporomycetidae</taxon>
        <taxon>Pleosporales</taxon>
        <taxon>Pleosporineae</taxon>
        <taxon>Pleosporaceae</taxon>
        <taxon>Decorospora</taxon>
    </lineage>
</organism>
<feature type="transmembrane region" description="Helical" evidence="7">
    <location>
        <begin position="113"/>
        <end position="137"/>
    </location>
</feature>
<dbReference type="GO" id="GO:0016020">
    <property type="term" value="C:membrane"/>
    <property type="evidence" value="ECO:0007669"/>
    <property type="project" value="UniProtKB-SubCell"/>
</dbReference>
<feature type="transmembrane region" description="Helical" evidence="7">
    <location>
        <begin position="227"/>
        <end position="250"/>
    </location>
</feature>
<evidence type="ECO:0000256" key="5">
    <source>
        <dbReference type="ARBA" id="ARBA00038359"/>
    </source>
</evidence>
<feature type="domain" description="Rhodopsin" evidence="8">
    <location>
        <begin position="52"/>
        <end position="292"/>
    </location>
</feature>
<evidence type="ECO:0000256" key="3">
    <source>
        <dbReference type="ARBA" id="ARBA00022989"/>
    </source>
</evidence>
<keyword evidence="2 7" id="KW-0812">Transmembrane</keyword>
<feature type="transmembrane region" description="Helical" evidence="7">
    <location>
        <begin position="191"/>
        <end position="215"/>
    </location>
</feature>
<feature type="transmembrane region" description="Helical" evidence="7">
    <location>
        <begin position="149"/>
        <end position="171"/>
    </location>
</feature>
<feature type="compositionally biased region" description="Low complexity" evidence="6">
    <location>
        <begin position="336"/>
        <end position="348"/>
    </location>
</feature>
<dbReference type="PANTHER" id="PTHR33048:SF131">
    <property type="entry name" value="INTEGRAL MEMBRANE PROTEIN"/>
    <property type="match status" value="1"/>
</dbReference>
<keyword evidence="3 7" id="KW-1133">Transmembrane helix</keyword>
<sequence length="348" mass="38745">MSRQQSDAKIVLFGGIEVDISQFDFNDHSSRVASVKIANIIFIALVLTTVALRIFARVKYVRRIFADDILIIFAAVFTVALALTCIAATAHGLGQHVWILPVQTLFETMKSCILYLYVCQVLYAFSIALTKIAIISSYLRFIQDKPFRLAMYITSIIIASLWVTGVFVTIFQCRPISGAWNFTISRKCVDYIDYLYASSAVNVATDIILCILPLPHLWRLNMPLKQRLILCALLAGGASACVVGMVRIGYLHHLRVLDLTYQSVPCLILSVGECSLGIITVSIPPLRPLARRFFPSAMRSNPSTSSQPRTWHVRLSSIPPSQNRTPLDAEVKHESTTSYESSHTRTSG</sequence>
<evidence type="ECO:0000256" key="4">
    <source>
        <dbReference type="ARBA" id="ARBA00023136"/>
    </source>
</evidence>
<feature type="transmembrane region" description="Helical" evidence="7">
    <location>
        <begin position="68"/>
        <end position="93"/>
    </location>
</feature>
<dbReference type="PANTHER" id="PTHR33048">
    <property type="entry name" value="PTH11-LIKE INTEGRAL MEMBRANE PROTEIN (AFU_ORTHOLOGUE AFUA_5G11245)"/>
    <property type="match status" value="1"/>
</dbReference>
<dbReference type="AlphaFoldDB" id="A0A6A5KE31"/>
<feature type="transmembrane region" description="Helical" evidence="7">
    <location>
        <begin position="37"/>
        <end position="56"/>
    </location>
</feature>
<dbReference type="Pfam" id="PF20684">
    <property type="entry name" value="Fung_rhodopsin"/>
    <property type="match status" value="1"/>
</dbReference>
<comment type="similarity">
    <text evidence="5">Belongs to the SAT4 family.</text>
</comment>
<dbReference type="OrthoDB" id="5278984at2759"/>
<evidence type="ECO:0000313" key="9">
    <source>
        <dbReference type="EMBL" id="KAF1836365.1"/>
    </source>
</evidence>
<feature type="region of interest" description="Disordered" evidence="6">
    <location>
        <begin position="298"/>
        <end position="348"/>
    </location>
</feature>
<keyword evidence="10" id="KW-1185">Reference proteome</keyword>
<comment type="subcellular location">
    <subcellularLocation>
        <location evidence="1">Membrane</location>
        <topology evidence="1">Multi-pass membrane protein</topology>
    </subcellularLocation>
</comment>
<evidence type="ECO:0000259" key="8">
    <source>
        <dbReference type="Pfam" id="PF20684"/>
    </source>
</evidence>
<proteinExistence type="inferred from homology"/>
<evidence type="ECO:0000256" key="6">
    <source>
        <dbReference type="SAM" id="MobiDB-lite"/>
    </source>
</evidence>
<gene>
    <name evidence="9" type="ORF">BDW02DRAFT_493764</name>
</gene>
<accession>A0A6A5KE31</accession>
<evidence type="ECO:0000313" key="10">
    <source>
        <dbReference type="Proteomes" id="UP000800040"/>
    </source>
</evidence>
<name>A0A6A5KE31_9PLEO</name>